<dbReference type="Pfam" id="PF20266">
    <property type="entry name" value="Mab-21_C"/>
    <property type="match status" value="1"/>
</dbReference>
<gene>
    <name evidence="2" type="ORF">DdX_01922</name>
</gene>
<reference evidence="2" key="1">
    <citation type="submission" date="2022-01" db="EMBL/GenBank/DDBJ databases">
        <title>Genome Sequence Resource for Two Populations of Ditylenchus destructor, the Migratory Endoparasitic Phytonematode.</title>
        <authorList>
            <person name="Zhang H."/>
            <person name="Lin R."/>
            <person name="Xie B."/>
        </authorList>
    </citation>
    <scope>NUCLEOTIDE SEQUENCE</scope>
    <source>
        <strain evidence="2">BazhouSP</strain>
    </source>
</reference>
<name>A0AAD4NBS5_9BILA</name>
<dbReference type="PANTHER" id="PTHR10656">
    <property type="entry name" value="CELL FATE DETERMINING PROTEIN MAB21-RELATED"/>
    <property type="match status" value="1"/>
</dbReference>
<sequence>MEGDAWAMSMTQAENLLLTHLNRRKVLSILKTLRDRHLDYIDSPISNYIIKTLVLYECEKHVSEAEWGDFCLGDRVIGILLQLVSCLQCRKCPHYFLPQLDLLKGIPSHVLDHGARAAWSLVRQLLLSATALENL</sequence>
<dbReference type="EMBL" id="JAKKPZ010000002">
    <property type="protein sequence ID" value="KAI1725270.1"/>
    <property type="molecule type" value="Genomic_DNA"/>
</dbReference>
<comment type="caution">
    <text evidence="2">The sequence shown here is derived from an EMBL/GenBank/DDBJ whole genome shotgun (WGS) entry which is preliminary data.</text>
</comment>
<dbReference type="Gene3D" id="1.10.1410.40">
    <property type="match status" value="1"/>
</dbReference>
<evidence type="ECO:0000313" key="2">
    <source>
        <dbReference type="EMBL" id="KAI1725270.1"/>
    </source>
</evidence>
<evidence type="ECO:0000313" key="3">
    <source>
        <dbReference type="Proteomes" id="UP001201812"/>
    </source>
</evidence>
<organism evidence="2 3">
    <name type="scientific">Ditylenchus destructor</name>
    <dbReference type="NCBI Taxonomy" id="166010"/>
    <lineage>
        <taxon>Eukaryota</taxon>
        <taxon>Metazoa</taxon>
        <taxon>Ecdysozoa</taxon>
        <taxon>Nematoda</taxon>
        <taxon>Chromadorea</taxon>
        <taxon>Rhabditida</taxon>
        <taxon>Tylenchina</taxon>
        <taxon>Tylenchomorpha</taxon>
        <taxon>Sphaerularioidea</taxon>
        <taxon>Anguinidae</taxon>
        <taxon>Anguininae</taxon>
        <taxon>Ditylenchus</taxon>
    </lineage>
</organism>
<protein>
    <submittedName>
        <fullName evidence="2">Mab-21 protein domain-containing protein</fullName>
    </submittedName>
</protein>
<feature type="domain" description="Mab-21-like HhH/H2TH-like" evidence="1">
    <location>
        <begin position="22"/>
        <end position="117"/>
    </location>
</feature>
<dbReference type="InterPro" id="IPR046906">
    <property type="entry name" value="Mab-21_HhH/H2TH-like"/>
</dbReference>
<dbReference type="AlphaFoldDB" id="A0AAD4NBS5"/>
<dbReference type="Proteomes" id="UP001201812">
    <property type="component" value="Unassembled WGS sequence"/>
</dbReference>
<dbReference type="PANTHER" id="PTHR10656:SF70">
    <property type="entry name" value="PROTEIN MAB-21-RELATED"/>
    <property type="match status" value="1"/>
</dbReference>
<keyword evidence="3" id="KW-1185">Reference proteome</keyword>
<accession>A0AAD4NBS5</accession>
<proteinExistence type="predicted"/>
<evidence type="ECO:0000259" key="1">
    <source>
        <dbReference type="Pfam" id="PF20266"/>
    </source>
</evidence>